<feature type="compositionally biased region" description="Polar residues" evidence="1">
    <location>
        <begin position="61"/>
        <end position="76"/>
    </location>
</feature>
<evidence type="ECO:0000256" key="1">
    <source>
        <dbReference type="SAM" id="MobiDB-lite"/>
    </source>
</evidence>
<organism evidence="2 3">
    <name type="scientific">Sporothrix epigloea</name>
    <dbReference type="NCBI Taxonomy" id="1892477"/>
    <lineage>
        <taxon>Eukaryota</taxon>
        <taxon>Fungi</taxon>
        <taxon>Dikarya</taxon>
        <taxon>Ascomycota</taxon>
        <taxon>Pezizomycotina</taxon>
        <taxon>Sordariomycetes</taxon>
        <taxon>Sordariomycetidae</taxon>
        <taxon>Ophiostomatales</taxon>
        <taxon>Ophiostomataceae</taxon>
        <taxon>Sporothrix</taxon>
    </lineage>
</organism>
<gene>
    <name evidence="2" type="ORF">SEPCBS119000_000948</name>
</gene>
<feature type="region of interest" description="Disordered" evidence="1">
    <location>
        <begin position="1"/>
        <end position="104"/>
    </location>
</feature>
<dbReference type="EMBL" id="CAWUON010000006">
    <property type="protein sequence ID" value="CAK7264342.1"/>
    <property type="molecule type" value="Genomic_DNA"/>
</dbReference>
<protein>
    <submittedName>
        <fullName evidence="2">Uncharacterized protein</fullName>
    </submittedName>
</protein>
<accession>A0ABP0DAH8</accession>
<sequence length="348" mass="37212">MAAPRINGAGSGAPPPSYEEAIGIPPGADSPAAGHGTSTLAVPQFGRPNGNSRLNSDRRSSMGSNVSVQTRESSSAGRPASWSALPNGNPRSQANGNQPPQVAAFGSVARGPQFPPAFNLYHPNFTRSYFFAEHEHTPLYAVRFHFGFSLNKPDIGLHNGPDSETAPLLAAVDNGVMSRHMTITLPPPLSYDGVGPTSVRLVKVSGWVERYAFTMEVGTDLRNVHQESFEWRHSRGSTIAALDGVLYGWKLLRMSSQALPGAPPPQLGVGNKSSDGREVVAVYSSARRSFTKQFKFAFVGTGLTGALGERWSVMAVTSALAMWKKEEDSRAAHRMGANTAMHSNTAMH</sequence>
<dbReference type="Proteomes" id="UP001642502">
    <property type="component" value="Unassembled WGS sequence"/>
</dbReference>
<evidence type="ECO:0000313" key="2">
    <source>
        <dbReference type="EMBL" id="CAK7264342.1"/>
    </source>
</evidence>
<comment type="caution">
    <text evidence="2">The sequence shown here is derived from an EMBL/GenBank/DDBJ whole genome shotgun (WGS) entry which is preliminary data.</text>
</comment>
<reference evidence="2 3" key="1">
    <citation type="submission" date="2024-01" db="EMBL/GenBank/DDBJ databases">
        <authorList>
            <person name="Allen C."/>
            <person name="Tagirdzhanova G."/>
        </authorList>
    </citation>
    <scope>NUCLEOTIDE SEQUENCE [LARGE SCALE GENOMIC DNA]</scope>
    <source>
        <strain evidence="2 3">CBS 119000</strain>
    </source>
</reference>
<evidence type="ECO:0000313" key="3">
    <source>
        <dbReference type="Proteomes" id="UP001642502"/>
    </source>
</evidence>
<proteinExistence type="predicted"/>
<name>A0ABP0DAH8_9PEZI</name>
<keyword evidence="3" id="KW-1185">Reference proteome</keyword>
<feature type="compositionally biased region" description="Polar residues" evidence="1">
    <location>
        <begin position="84"/>
        <end position="100"/>
    </location>
</feature>